<reference evidence="10" key="2">
    <citation type="submission" date="2022-10" db="EMBL/GenBank/DDBJ databases">
        <authorList>
            <person name="Aronson H.S."/>
        </authorList>
    </citation>
    <scope>NUCLEOTIDE SEQUENCE</scope>
    <source>
        <strain evidence="10">RS19-109</strain>
    </source>
</reference>
<evidence type="ECO:0000256" key="8">
    <source>
        <dbReference type="PIRSR" id="PIRSR006621-2"/>
    </source>
</evidence>
<evidence type="ECO:0000256" key="3">
    <source>
        <dbReference type="ARBA" id="ARBA00022643"/>
    </source>
</evidence>
<comment type="function">
    <text evidence="6">Catalyzes the synthesis of 5,6-dihydrouridine (D), a modified base found in the D-loop of most tRNAs, via the reduction of the C5-C6 double bond in target uridines.</text>
</comment>
<evidence type="ECO:0000313" key="10">
    <source>
        <dbReference type="EMBL" id="MDG4474726.1"/>
    </source>
</evidence>
<evidence type="ECO:0000256" key="4">
    <source>
        <dbReference type="ARBA" id="ARBA00022694"/>
    </source>
</evidence>
<dbReference type="PROSITE" id="PS01136">
    <property type="entry name" value="UPF0034"/>
    <property type="match status" value="1"/>
</dbReference>
<feature type="binding site" evidence="8">
    <location>
        <begin position="231"/>
        <end position="232"/>
    </location>
    <ligand>
        <name>FMN</name>
        <dbReference type="ChEBI" id="CHEBI:58210"/>
    </ligand>
</feature>
<dbReference type="RefSeq" id="WP_307631706.1">
    <property type="nucleotide sequence ID" value="NZ_JAPHEH010000001.1"/>
</dbReference>
<dbReference type="PIRSF" id="PIRSF006621">
    <property type="entry name" value="Dus"/>
    <property type="match status" value="1"/>
</dbReference>
<reference evidence="10" key="1">
    <citation type="journal article" date="2022" name="bioRxiv">
        <title>Thiovibrio frasassiensisgen. nov., sp. nov., an autotrophic, elemental sulfur disproportionating bacterium isolated from sulfidic karst sediment, and proposal of Thiovibrionaceae fam. nov.</title>
        <authorList>
            <person name="Aronson H."/>
            <person name="Thomas C."/>
            <person name="Bhattacharyya M."/>
            <person name="Eckstein S."/>
            <person name="Jensen S."/>
            <person name="Barco R."/>
            <person name="Macalady J."/>
            <person name="Amend J."/>
        </authorList>
    </citation>
    <scope>NUCLEOTIDE SEQUENCE</scope>
    <source>
        <strain evidence="10">RS19-109</strain>
    </source>
</reference>
<accession>A0A9X4RK52</accession>
<dbReference type="Gene3D" id="3.20.20.70">
    <property type="entry name" value="Aldolase class I"/>
    <property type="match status" value="1"/>
</dbReference>
<organism evidence="10 11">
    <name type="scientific">Thiovibrio frasassiensis</name>
    <dbReference type="NCBI Taxonomy" id="2984131"/>
    <lineage>
        <taxon>Bacteria</taxon>
        <taxon>Pseudomonadati</taxon>
        <taxon>Thermodesulfobacteriota</taxon>
        <taxon>Desulfobulbia</taxon>
        <taxon>Desulfobulbales</taxon>
        <taxon>Thiovibrionaceae</taxon>
        <taxon>Thiovibrio</taxon>
    </lineage>
</organism>
<dbReference type="EMBL" id="JAPHEH010000001">
    <property type="protein sequence ID" value="MDG4474726.1"/>
    <property type="molecule type" value="Genomic_DNA"/>
</dbReference>
<feature type="binding site" evidence="8">
    <location>
        <position position="77"/>
    </location>
    <ligand>
        <name>FMN</name>
        <dbReference type="ChEBI" id="CHEBI:58210"/>
    </ligand>
</feature>
<comment type="similarity">
    <text evidence="6">Belongs to the dus family.</text>
</comment>
<evidence type="ECO:0000256" key="1">
    <source>
        <dbReference type="ARBA" id="ARBA00001917"/>
    </source>
</evidence>
<dbReference type="GO" id="GO:0017150">
    <property type="term" value="F:tRNA dihydrouridine synthase activity"/>
    <property type="evidence" value="ECO:0007669"/>
    <property type="project" value="InterPro"/>
</dbReference>
<protein>
    <recommendedName>
        <fullName evidence="6">tRNA-dihydrouridine synthase</fullName>
        <ecNumber evidence="6">1.3.1.-</ecNumber>
    </recommendedName>
</protein>
<dbReference type="AlphaFoldDB" id="A0A9X4RK52"/>
<keyword evidence="11" id="KW-1185">Reference proteome</keyword>
<dbReference type="InterPro" id="IPR018517">
    <property type="entry name" value="tRNA_hU_synthase_CS"/>
</dbReference>
<keyword evidence="8" id="KW-0547">Nucleotide-binding</keyword>
<dbReference type="InterPro" id="IPR035587">
    <property type="entry name" value="DUS-like_FMN-bd"/>
</dbReference>
<keyword evidence="2 6" id="KW-0285">Flavoprotein</keyword>
<feature type="binding site" evidence="8">
    <location>
        <begin position="207"/>
        <end position="209"/>
    </location>
    <ligand>
        <name>FMN</name>
        <dbReference type="ChEBI" id="CHEBI:58210"/>
    </ligand>
</feature>
<evidence type="ECO:0000256" key="6">
    <source>
        <dbReference type="PIRNR" id="PIRNR006621"/>
    </source>
</evidence>
<feature type="domain" description="DUS-like FMN-binding" evidence="9">
    <location>
        <begin position="20"/>
        <end position="281"/>
    </location>
</feature>
<evidence type="ECO:0000256" key="5">
    <source>
        <dbReference type="ARBA" id="ARBA00023002"/>
    </source>
</evidence>
<comment type="cofactor">
    <cofactor evidence="1 6 8">
        <name>FMN</name>
        <dbReference type="ChEBI" id="CHEBI:58210"/>
    </cofactor>
</comment>
<dbReference type="PANTHER" id="PTHR11082:SF25">
    <property type="entry name" value="DUS-LIKE FMN-BINDING DOMAIN-CONTAINING PROTEIN"/>
    <property type="match status" value="1"/>
</dbReference>
<feature type="binding site" evidence="8">
    <location>
        <begin position="22"/>
        <end position="24"/>
    </location>
    <ligand>
        <name>FMN</name>
        <dbReference type="ChEBI" id="CHEBI:58210"/>
    </ligand>
</feature>
<name>A0A9X4RK52_9BACT</name>
<dbReference type="InterPro" id="IPR001269">
    <property type="entry name" value="DUS_fam"/>
</dbReference>
<sequence>MDKVQSIRLKGLEISPPLFLAPMAGLTHSALRRLILEQGGIGLLSTEMLSAKRLPMENAALSPYLVRAPQEIPLSYQLLVSRVEEVAPAIAKLHALQAEAIDLNLGCPAPTVRRMGAGSRLMEEPALVQTLVAAARKQTDLPLTAKIRLGESLDEDKLRDFCRMLEGEGIELLSVHARLRGEPFVRKPRWPWVGKVKSWVNIPVVANGGIFSVEDAKNCLAQSGADGLMIGRAAAMHPWIFAELTREVYGHAVEVPVLNKLALYLRFVELLEESFLPERRLGRLKEFTHYFAKNYPFGHHLASAVQSSASLAEAKERAALFLSRYEAPPGDH</sequence>
<dbReference type="CDD" id="cd02801">
    <property type="entry name" value="DUS_like_FMN"/>
    <property type="match status" value="1"/>
</dbReference>
<proteinExistence type="inferred from homology"/>
<gene>
    <name evidence="10" type="ORF">OLX77_00955</name>
</gene>
<keyword evidence="5 6" id="KW-0560">Oxidoreductase</keyword>
<dbReference type="Proteomes" id="UP001154240">
    <property type="component" value="Unassembled WGS sequence"/>
</dbReference>
<feature type="binding site" evidence="8">
    <location>
        <position position="146"/>
    </location>
    <ligand>
        <name>FMN</name>
        <dbReference type="ChEBI" id="CHEBI:58210"/>
    </ligand>
</feature>
<evidence type="ECO:0000256" key="2">
    <source>
        <dbReference type="ARBA" id="ARBA00022630"/>
    </source>
</evidence>
<evidence type="ECO:0000259" key="9">
    <source>
        <dbReference type="Pfam" id="PF01207"/>
    </source>
</evidence>
<dbReference type="EC" id="1.3.1.-" evidence="6"/>
<dbReference type="SUPFAM" id="SSF51395">
    <property type="entry name" value="FMN-linked oxidoreductases"/>
    <property type="match status" value="1"/>
</dbReference>
<dbReference type="GO" id="GO:0050660">
    <property type="term" value="F:flavin adenine dinucleotide binding"/>
    <property type="evidence" value="ECO:0007669"/>
    <property type="project" value="InterPro"/>
</dbReference>
<comment type="caution">
    <text evidence="10">The sequence shown here is derived from an EMBL/GenBank/DDBJ whole genome shotgun (WGS) entry which is preliminary data.</text>
</comment>
<dbReference type="Pfam" id="PF01207">
    <property type="entry name" value="Dus"/>
    <property type="match status" value="1"/>
</dbReference>
<keyword evidence="4 6" id="KW-0819">tRNA processing</keyword>
<feature type="binding site" evidence="8">
    <location>
        <position position="176"/>
    </location>
    <ligand>
        <name>FMN</name>
        <dbReference type="ChEBI" id="CHEBI:58210"/>
    </ligand>
</feature>
<evidence type="ECO:0000313" key="11">
    <source>
        <dbReference type="Proteomes" id="UP001154240"/>
    </source>
</evidence>
<dbReference type="PANTHER" id="PTHR11082">
    <property type="entry name" value="TRNA-DIHYDROURIDINE SYNTHASE"/>
    <property type="match status" value="1"/>
</dbReference>
<keyword evidence="3 6" id="KW-0288">FMN</keyword>
<evidence type="ECO:0000256" key="7">
    <source>
        <dbReference type="PIRSR" id="PIRSR006621-1"/>
    </source>
</evidence>
<feature type="active site" description="Proton donor" evidence="7">
    <location>
        <position position="107"/>
    </location>
</feature>
<dbReference type="InterPro" id="IPR013785">
    <property type="entry name" value="Aldolase_TIM"/>
</dbReference>